<dbReference type="AlphaFoldDB" id="A0A255GPE2"/>
<feature type="domain" description="HTH marR-type" evidence="1">
    <location>
        <begin position="28"/>
        <end position="161"/>
    </location>
</feature>
<dbReference type="OrthoDB" id="9806864at2"/>
<dbReference type="RefSeq" id="WP_094404298.1">
    <property type="nucleotide sequence ID" value="NZ_NMVO01000001.1"/>
</dbReference>
<organism evidence="2 3">
    <name type="scientific">Enemella evansiae</name>
    <dbReference type="NCBI Taxonomy" id="2016499"/>
    <lineage>
        <taxon>Bacteria</taxon>
        <taxon>Bacillati</taxon>
        <taxon>Actinomycetota</taxon>
        <taxon>Actinomycetes</taxon>
        <taxon>Propionibacteriales</taxon>
        <taxon>Propionibacteriaceae</taxon>
        <taxon>Enemella</taxon>
    </lineage>
</organism>
<evidence type="ECO:0000259" key="1">
    <source>
        <dbReference type="PROSITE" id="PS50995"/>
    </source>
</evidence>
<dbReference type="PANTHER" id="PTHR33164">
    <property type="entry name" value="TRANSCRIPTIONAL REGULATOR, MARR FAMILY"/>
    <property type="match status" value="1"/>
</dbReference>
<dbReference type="InterPro" id="IPR039422">
    <property type="entry name" value="MarR/SlyA-like"/>
</dbReference>
<evidence type="ECO:0000313" key="3">
    <source>
        <dbReference type="Proteomes" id="UP000215896"/>
    </source>
</evidence>
<gene>
    <name evidence="2" type="ORF">CGZ94_00585</name>
</gene>
<reference evidence="2 3" key="1">
    <citation type="submission" date="2017-07" db="EMBL/GenBank/DDBJ databases">
        <title>Draft whole genome sequences of clinical Proprionibacteriaceae strains.</title>
        <authorList>
            <person name="Bernier A.-M."/>
            <person name="Bernard K."/>
            <person name="Domingo M.-C."/>
        </authorList>
    </citation>
    <scope>NUCLEOTIDE SEQUENCE [LARGE SCALE GENOMIC DNA]</scope>
    <source>
        <strain evidence="2 3">NML 030167</strain>
    </source>
</reference>
<dbReference type="InterPro" id="IPR000835">
    <property type="entry name" value="HTH_MarR-typ"/>
</dbReference>
<dbReference type="GO" id="GO:0006950">
    <property type="term" value="P:response to stress"/>
    <property type="evidence" value="ECO:0007669"/>
    <property type="project" value="TreeGrafter"/>
</dbReference>
<dbReference type="Proteomes" id="UP000215896">
    <property type="component" value="Unassembled WGS sequence"/>
</dbReference>
<keyword evidence="3" id="KW-1185">Reference proteome</keyword>
<dbReference type="PANTHER" id="PTHR33164:SF43">
    <property type="entry name" value="HTH-TYPE TRANSCRIPTIONAL REPRESSOR YETL"/>
    <property type="match status" value="1"/>
</dbReference>
<name>A0A255GPE2_9ACTN</name>
<dbReference type="Pfam" id="PF01047">
    <property type="entry name" value="MarR"/>
    <property type="match status" value="1"/>
</dbReference>
<dbReference type="EMBL" id="NMVO01000001">
    <property type="protein sequence ID" value="OYO17441.1"/>
    <property type="molecule type" value="Genomic_DNA"/>
</dbReference>
<comment type="caution">
    <text evidence="2">The sequence shown here is derived from an EMBL/GenBank/DDBJ whole genome shotgun (WGS) entry which is preliminary data.</text>
</comment>
<dbReference type="PRINTS" id="PR00598">
    <property type="entry name" value="HTHMARR"/>
</dbReference>
<proteinExistence type="predicted"/>
<sequence length="171" mass="19055">MEAGEFWDFVEAASSTLTRSGHSTDPSATRLLLTLNRASAVVTYDLEASIHRPRGRSWAAFRLMFVLWLAGPLESKRAAELTGQSRAAISNLTAPLVEAGVVSRSADPQDRRSVRLALTETGRTEITDLFAEHHRREQQWAQALSAEERATLTRLLEKLITRTDFPVRGRP</sequence>
<dbReference type="InterPro" id="IPR036390">
    <property type="entry name" value="WH_DNA-bd_sf"/>
</dbReference>
<dbReference type="PROSITE" id="PS50995">
    <property type="entry name" value="HTH_MARR_2"/>
    <property type="match status" value="1"/>
</dbReference>
<accession>A0A255GPE2</accession>
<dbReference type="Gene3D" id="1.10.10.10">
    <property type="entry name" value="Winged helix-like DNA-binding domain superfamily/Winged helix DNA-binding domain"/>
    <property type="match status" value="1"/>
</dbReference>
<dbReference type="SUPFAM" id="SSF46785">
    <property type="entry name" value="Winged helix' DNA-binding domain"/>
    <property type="match status" value="1"/>
</dbReference>
<dbReference type="GO" id="GO:0003700">
    <property type="term" value="F:DNA-binding transcription factor activity"/>
    <property type="evidence" value="ECO:0007669"/>
    <property type="project" value="InterPro"/>
</dbReference>
<evidence type="ECO:0000313" key="2">
    <source>
        <dbReference type="EMBL" id="OYO17441.1"/>
    </source>
</evidence>
<protein>
    <submittedName>
        <fullName evidence="2">MarR family transcriptional regulator</fullName>
    </submittedName>
</protein>
<dbReference type="SMART" id="SM00347">
    <property type="entry name" value="HTH_MARR"/>
    <property type="match status" value="1"/>
</dbReference>
<dbReference type="InterPro" id="IPR036388">
    <property type="entry name" value="WH-like_DNA-bd_sf"/>
</dbReference>